<dbReference type="RefSeq" id="WP_191696450.1">
    <property type="nucleotide sequence ID" value="NZ_JACSQO010000001.1"/>
</dbReference>
<feature type="domain" description="DUF58" evidence="2">
    <location>
        <begin position="214"/>
        <end position="318"/>
    </location>
</feature>
<dbReference type="EMBL" id="JACSQO010000001">
    <property type="protein sequence ID" value="MBD7942910.1"/>
    <property type="molecule type" value="Genomic_DNA"/>
</dbReference>
<gene>
    <name evidence="3" type="ORF">H9650_02185</name>
</gene>
<sequence>MIWKRQDLSFKYTKKYVEILLICAVACFFFKQTLLLVIISFPLFLVLFQLYYFRKVGNGLVFVNDKKRVRLMKGTTAFLELSFQNNGLPIWNGAIVLTFQDCIAPFDADYNSASGFYEVNVPFSIGYKKSVTVQIPVVGIRRGLSRIKGIEVNIPHPLTEGSIILNYEPYILMDAIVYPTIYTIKEEFYPSRLKSGELELNSSLFIDPYFPVGTRDYEPGDQFNHIHWKASAKTQQLQTKVFTKVANVSVLFLVNLADGYRMVHDFEKKIEWLASHIEACYKANVPFAFGINIRSSGKRPFIYIPIGSGDTHRVQALEWLSILSTSNITVPFENIIRYIEAHEELPMSAYILSQQMEKYQPILRTWEQKTSVNYLLEYEGENYD</sequence>
<keyword evidence="1" id="KW-0812">Transmembrane</keyword>
<name>A0ABR8R556_9BACI</name>
<evidence type="ECO:0000313" key="3">
    <source>
        <dbReference type="EMBL" id="MBD7942910.1"/>
    </source>
</evidence>
<dbReference type="PANTHER" id="PTHR34351">
    <property type="entry name" value="SLR1927 PROTEIN-RELATED"/>
    <property type="match status" value="1"/>
</dbReference>
<dbReference type="Pfam" id="PF01882">
    <property type="entry name" value="DUF58"/>
    <property type="match status" value="1"/>
</dbReference>
<keyword evidence="1" id="KW-1133">Transmembrane helix</keyword>
<evidence type="ECO:0000313" key="4">
    <source>
        <dbReference type="Proteomes" id="UP000640786"/>
    </source>
</evidence>
<feature type="transmembrane region" description="Helical" evidence="1">
    <location>
        <begin position="20"/>
        <end position="53"/>
    </location>
</feature>
<evidence type="ECO:0000259" key="2">
    <source>
        <dbReference type="Pfam" id="PF01882"/>
    </source>
</evidence>
<keyword evidence="1" id="KW-0472">Membrane</keyword>
<comment type="caution">
    <text evidence="3">The sequence shown here is derived from an EMBL/GenBank/DDBJ whole genome shotgun (WGS) entry which is preliminary data.</text>
</comment>
<accession>A0ABR8R556</accession>
<dbReference type="InterPro" id="IPR002881">
    <property type="entry name" value="DUF58"/>
</dbReference>
<evidence type="ECO:0000256" key="1">
    <source>
        <dbReference type="SAM" id="Phobius"/>
    </source>
</evidence>
<keyword evidence="4" id="KW-1185">Reference proteome</keyword>
<proteinExistence type="predicted"/>
<protein>
    <submittedName>
        <fullName evidence="3">DUF58 domain-containing protein</fullName>
    </submittedName>
</protein>
<dbReference type="PANTHER" id="PTHR34351:SF2">
    <property type="entry name" value="DUF58 DOMAIN-CONTAINING PROTEIN"/>
    <property type="match status" value="1"/>
</dbReference>
<dbReference type="Proteomes" id="UP000640786">
    <property type="component" value="Unassembled WGS sequence"/>
</dbReference>
<organism evidence="3 4">
    <name type="scientific">Psychrobacillus faecigallinarum</name>
    <dbReference type="NCBI Taxonomy" id="2762235"/>
    <lineage>
        <taxon>Bacteria</taxon>
        <taxon>Bacillati</taxon>
        <taxon>Bacillota</taxon>
        <taxon>Bacilli</taxon>
        <taxon>Bacillales</taxon>
        <taxon>Bacillaceae</taxon>
        <taxon>Psychrobacillus</taxon>
    </lineage>
</organism>
<reference evidence="3 4" key="1">
    <citation type="submission" date="2020-08" db="EMBL/GenBank/DDBJ databases">
        <title>A Genomic Blueprint of the Chicken Gut Microbiome.</title>
        <authorList>
            <person name="Gilroy R."/>
            <person name="Ravi A."/>
            <person name="Getino M."/>
            <person name="Pursley I."/>
            <person name="Horton D.L."/>
            <person name="Alikhan N.-F."/>
            <person name="Baker D."/>
            <person name="Gharbi K."/>
            <person name="Hall N."/>
            <person name="Watson M."/>
            <person name="Adriaenssens E.M."/>
            <person name="Foster-Nyarko E."/>
            <person name="Jarju S."/>
            <person name="Secka A."/>
            <person name="Antonio M."/>
            <person name="Oren A."/>
            <person name="Chaudhuri R."/>
            <person name="La Ragione R.M."/>
            <person name="Hildebrand F."/>
            <person name="Pallen M.J."/>
        </authorList>
    </citation>
    <scope>NUCLEOTIDE SEQUENCE [LARGE SCALE GENOMIC DNA]</scope>
    <source>
        <strain evidence="3 4">Sa2BUA9</strain>
    </source>
</reference>